<proteinExistence type="predicted"/>
<organism evidence="1 2">
    <name type="scientific">Actinokineospora terrae</name>
    <dbReference type="NCBI Taxonomy" id="155974"/>
    <lineage>
        <taxon>Bacteria</taxon>
        <taxon>Bacillati</taxon>
        <taxon>Actinomycetota</taxon>
        <taxon>Actinomycetes</taxon>
        <taxon>Pseudonocardiales</taxon>
        <taxon>Pseudonocardiaceae</taxon>
        <taxon>Actinokineospora</taxon>
    </lineage>
</organism>
<dbReference type="Proteomes" id="UP000199051">
    <property type="component" value="Unassembled WGS sequence"/>
</dbReference>
<dbReference type="AlphaFoldDB" id="A0A1H9XMT2"/>
<gene>
    <name evidence="1" type="ORF">SAMN04487818_11781</name>
</gene>
<dbReference type="RefSeq" id="WP_281245102.1">
    <property type="nucleotide sequence ID" value="NZ_FOGI01000017.1"/>
</dbReference>
<evidence type="ECO:0000313" key="2">
    <source>
        <dbReference type="Proteomes" id="UP000199051"/>
    </source>
</evidence>
<accession>A0A1H9XMT2</accession>
<sequence>MPNPGELHDLLTAMAESEPTPEQNAGEQKTEFGIIAWYLNTR</sequence>
<dbReference type="EMBL" id="FOGI01000017">
    <property type="protein sequence ID" value="SES47476.1"/>
    <property type="molecule type" value="Genomic_DNA"/>
</dbReference>
<evidence type="ECO:0000313" key="1">
    <source>
        <dbReference type="EMBL" id="SES47476.1"/>
    </source>
</evidence>
<dbReference type="STRING" id="155974.SAMN04487818_11781"/>
<protein>
    <submittedName>
        <fullName evidence="1">Uncharacterized protein</fullName>
    </submittedName>
</protein>
<reference evidence="2" key="1">
    <citation type="submission" date="2016-10" db="EMBL/GenBank/DDBJ databases">
        <authorList>
            <person name="Varghese N."/>
            <person name="Submissions S."/>
        </authorList>
    </citation>
    <scope>NUCLEOTIDE SEQUENCE [LARGE SCALE GENOMIC DNA]</scope>
    <source>
        <strain evidence="2">DSM 44260</strain>
    </source>
</reference>
<name>A0A1H9XMT2_9PSEU</name>
<keyword evidence="2" id="KW-1185">Reference proteome</keyword>